<proteinExistence type="predicted"/>
<dbReference type="AlphaFoldDB" id="A0A0D6Z8S6"/>
<dbReference type="InterPro" id="IPR025847">
    <property type="entry name" value="MEDS_domain"/>
</dbReference>
<evidence type="ECO:0000313" key="2">
    <source>
        <dbReference type="EMBL" id="KIY21406.1"/>
    </source>
</evidence>
<protein>
    <recommendedName>
        <fullName evidence="1">MEDS domain-containing protein</fullName>
    </recommendedName>
</protein>
<dbReference type="PATRIC" id="fig|285983.3.peg.1672"/>
<accession>A0A0D6Z8S6</accession>
<dbReference type="EMBL" id="JXIQ01000108">
    <property type="protein sequence ID" value="KIY21406.1"/>
    <property type="molecule type" value="Genomic_DNA"/>
</dbReference>
<comment type="caution">
    <text evidence="2">The sequence shown here is derived from an EMBL/GenBank/DDBJ whole genome shotgun (WGS) entry which is preliminary data.</text>
</comment>
<gene>
    <name evidence="2" type="ORF">UB32_14085</name>
</gene>
<dbReference type="Pfam" id="PF14417">
    <property type="entry name" value="MEDS"/>
    <property type="match status" value="1"/>
</dbReference>
<evidence type="ECO:0000313" key="3">
    <source>
        <dbReference type="Proteomes" id="UP000032512"/>
    </source>
</evidence>
<organism evidence="2 3">
    <name type="scientific">Mesobacillus subterraneus</name>
    <dbReference type="NCBI Taxonomy" id="285983"/>
    <lineage>
        <taxon>Bacteria</taxon>
        <taxon>Bacillati</taxon>
        <taxon>Bacillota</taxon>
        <taxon>Bacilli</taxon>
        <taxon>Bacillales</taxon>
        <taxon>Bacillaceae</taxon>
        <taxon>Mesobacillus</taxon>
    </lineage>
</organism>
<reference evidence="2 3" key="1">
    <citation type="submission" date="2015-01" db="EMBL/GenBank/DDBJ databases">
        <title>Draft genome sequences of the supercritical CO2 tolerant bacteria Bacillus subterraneus MITOT1 and Bacillus cereus MIT0214.</title>
        <authorList>
            <person name="Peet K.C."/>
            <person name="Thompson J.R."/>
        </authorList>
    </citation>
    <scope>NUCLEOTIDE SEQUENCE [LARGE SCALE GENOMIC DNA]</scope>
    <source>
        <strain evidence="2 3">MITOT1</strain>
    </source>
</reference>
<dbReference type="Proteomes" id="UP000032512">
    <property type="component" value="Unassembled WGS sequence"/>
</dbReference>
<feature type="domain" description="MEDS" evidence="1">
    <location>
        <begin position="19"/>
        <end position="171"/>
    </location>
</feature>
<name>A0A0D6Z8S6_9BACI</name>
<keyword evidence="3" id="KW-1185">Reference proteome</keyword>
<dbReference type="OrthoDB" id="2855396at2"/>
<sequence length="182" mass="20954">MESMHIKEITELAGLTKGHGLYLFKNQDQYITRVADFVISGAKRGEYSIIIENDRLLPLITKRLMETADESSLEKAKFINNFDFYYAKGDLGINSIFDFLPTLIEGYSERDVAIRSWAHVEWRDEQEVITKLLFSEQSADTIVTETELLSVCAYDSERVSKDLEEGLLNCHNFLINDENRLT</sequence>
<evidence type="ECO:0000259" key="1">
    <source>
        <dbReference type="Pfam" id="PF14417"/>
    </source>
</evidence>